<evidence type="ECO:0000256" key="1">
    <source>
        <dbReference type="ARBA" id="ARBA00004651"/>
    </source>
</evidence>
<feature type="transmembrane region" description="Helical" evidence="12">
    <location>
        <begin position="222"/>
        <end position="241"/>
    </location>
</feature>
<dbReference type="PANTHER" id="PTHR21522">
    <property type="entry name" value="PROTON CHANNEL OTOP"/>
    <property type="match status" value="1"/>
</dbReference>
<evidence type="ECO:0000256" key="6">
    <source>
        <dbReference type="ARBA" id="ARBA00022781"/>
    </source>
</evidence>
<keyword evidence="10" id="KW-0407">Ion channel</keyword>
<comment type="similarity">
    <text evidence="2">Belongs to the otopetrin family.</text>
</comment>
<evidence type="ECO:0000256" key="8">
    <source>
        <dbReference type="ARBA" id="ARBA00023065"/>
    </source>
</evidence>
<feature type="region of interest" description="Disordered" evidence="11">
    <location>
        <begin position="112"/>
        <end position="173"/>
    </location>
</feature>
<evidence type="ECO:0000256" key="4">
    <source>
        <dbReference type="ARBA" id="ARBA00022475"/>
    </source>
</evidence>
<feature type="transmembrane region" description="Helical" evidence="12">
    <location>
        <begin position="560"/>
        <end position="577"/>
    </location>
</feature>
<feature type="transmembrane region" description="Helical" evidence="12">
    <location>
        <begin position="54"/>
        <end position="74"/>
    </location>
</feature>
<organism evidence="13 14">
    <name type="scientific">Coptotermes formosanus</name>
    <name type="common">Formosan subterranean termite</name>
    <dbReference type="NCBI Taxonomy" id="36987"/>
    <lineage>
        <taxon>Eukaryota</taxon>
        <taxon>Metazoa</taxon>
        <taxon>Ecdysozoa</taxon>
        <taxon>Arthropoda</taxon>
        <taxon>Hexapoda</taxon>
        <taxon>Insecta</taxon>
        <taxon>Pterygota</taxon>
        <taxon>Neoptera</taxon>
        <taxon>Polyneoptera</taxon>
        <taxon>Dictyoptera</taxon>
        <taxon>Blattodea</taxon>
        <taxon>Blattoidea</taxon>
        <taxon>Termitoidae</taxon>
        <taxon>Rhinotermitidae</taxon>
        <taxon>Coptotermes</taxon>
    </lineage>
</organism>
<dbReference type="GO" id="GO:0015252">
    <property type="term" value="F:proton channel activity"/>
    <property type="evidence" value="ECO:0007669"/>
    <property type="project" value="InterPro"/>
</dbReference>
<keyword evidence="3" id="KW-0813">Transport</keyword>
<dbReference type="AlphaFoldDB" id="A0A6L2PF53"/>
<evidence type="ECO:0000256" key="2">
    <source>
        <dbReference type="ARBA" id="ARBA00006513"/>
    </source>
</evidence>
<feature type="compositionally biased region" description="Low complexity" evidence="11">
    <location>
        <begin position="122"/>
        <end position="134"/>
    </location>
</feature>
<evidence type="ECO:0000256" key="10">
    <source>
        <dbReference type="ARBA" id="ARBA00023303"/>
    </source>
</evidence>
<feature type="transmembrane region" description="Helical" evidence="12">
    <location>
        <begin position="589"/>
        <end position="613"/>
    </location>
</feature>
<feature type="compositionally biased region" description="Polar residues" evidence="11">
    <location>
        <begin position="137"/>
        <end position="149"/>
    </location>
</feature>
<feature type="transmembrane region" description="Helical" evidence="12">
    <location>
        <begin position="80"/>
        <end position="100"/>
    </location>
</feature>
<dbReference type="PANTHER" id="PTHR21522:SF61">
    <property type="entry name" value="PROTON CHANNEL OTOPLC"/>
    <property type="match status" value="1"/>
</dbReference>
<evidence type="ECO:0008006" key="15">
    <source>
        <dbReference type="Google" id="ProtNLM"/>
    </source>
</evidence>
<gene>
    <name evidence="13" type="ORF">Cfor_04593</name>
</gene>
<reference evidence="14" key="1">
    <citation type="submission" date="2020-01" db="EMBL/GenBank/DDBJ databases">
        <title>Draft genome sequence of the Termite Coptotermes fromosanus.</title>
        <authorList>
            <person name="Itakura S."/>
            <person name="Yosikawa Y."/>
            <person name="Umezawa K."/>
        </authorList>
    </citation>
    <scope>NUCLEOTIDE SEQUENCE [LARGE SCALE GENOMIC DNA]</scope>
</reference>
<feature type="transmembrane region" description="Helical" evidence="12">
    <location>
        <begin position="253"/>
        <end position="275"/>
    </location>
</feature>
<evidence type="ECO:0000256" key="12">
    <source>
        <dbReference type="SAM" id="Phobius"/>
    </source>
</evidence>
<dbReference type="OrthoDB" id="6429739at2759"/>
<feature type="transmembrane region" description="Helical" evidence="12">
    <location>
        <begin position="458"/>
        <end position="476"/>
    </location>
</feature>
<keyword evidence="7 12" id="KW-1133">Transmembrane helix</keyword>
<evidence type="ECO:0000256" key="3">
    <source>
        <dbReference type="ARBA" id="ARBA00022448"/>
    </source>
</evidence>
<evidence type="ECO:0000256" key="5">
    <source>
        <dbReference type="ARBA" id="ARBA00022692"/>
    </source>
</evidence>
<sequence>LLPPSQVLAPVLYHGHHTLSMLKRPSRIEQLQVDWKRLGTDALTTTLSALYGKLLVVMGIAFPMAEVISTYIPPSFYEGFYLYLYFGSMVFLLYMYAMLLRDRASLSVNSSLRRSRGEDSSGDSVADSSESGGAPPQQHTDTELSTTATEGHYHRSGESGAPAQSKRDPHDDQVHQQQHYGSFYLRMGAVAFGIGSMIYSGLEFGQYFEVERDTKCHNVLLALTPATRMAFTFIQMYFIFLNNEQMKVSRHRALARFGLMHMIGTNLSVWLNVLVQETKHEILTFYNPENNTLGISHRMSVRMHTTTAPPVHAVASQSHHRVARGLKGPHHIYECRRTNIMGSLVQDASPFLFPCTIEYSLICAAILYVMWKNICRTSTTQGPGGSRVGRAGLPPQTAYKRHPHHYSVDCARAHKGLFVGILVLVLTIISLILFFVLISRPEFRNLAVMEVNICELTLYAMTTVATLVGMLQIRQLKYDGGRNLELDNILLIGAQTGLFIYSTFTIIGGHFTIEKNTVLVLITALASLLQTTSQTMFVLDASRRSCVTPEQIRRKPGRELVTFLLVTNLAMWAINTLEKSRAESHPIQLHFYGLWAWTIITHVSMPLAIFYRYTLHRASWLER</sequence>
<comment type="caution">
    <text evidence="13">The sequence shown here is derived from an EMBL/GenBank/DDBJ whole genome shotgun (WGS) entry which is preliminary data.</text>
</comment>
<feature type="transmembrane region" description="Helical" evidence="12">
    <location>
        <begin position="517"/>
        <end position="539"/>
    </location>
</feature>
<feature type="transmembrane region" description="Helical" evidence="12">
    <location>
        <begin position="417"/>
        <end position="438"/>
    </location>
</feature>
<dbReference type="Proteomes" id="UP000502823">
    <property type="component" value="Unassembled WGS sequence"/>
</dbReference>
<dbReference type="Pfam" id="PF03189">
    <property type="entry name" value="Otopetrin"/>
    <property type="match status" value="1"/>
</dbReference>
<keyword evidence="4" id="KW-1003">Cell membrane</keyword>
<dbReference type="InParanoid" id="A0A6L2PF53"/>
<feature type="transmembrane region" description="Helical" evidence="12">
    <location>
        <begin position="183"/>
        <end position="202"/>
    </location>
</feature>
<evidence type="ECO:0000313" key="13">
    <source>
        <dbReference type="EMBL" id="GFG31094.1"/>
    </source>
</evidence>
<dbReference type="EMBL" id="BLKM01000280">
    <property type="protein sequence ID" value="GFG31094.1"/>
    <property type="molecule type" value="Genomic_DNA"/>
</dbReference>
<keyword evidence="9 12" id="KW-0472">Membrane</keyword>
<dbReference type="GO" id="GO:0005886">
    <property type="term" value="C:plasma membrane"/>
    <property type="evidence" value="ECO:0007669"/>
    <property type="project" value="UniProtKB-SubCell"/>
</dbReference>
<keyword evidence="5 12" id="KW-0812">Transmembrane</keyword>
<dbReference type="InterPro" id="IPR004878">
    <property type="entry name" value="Otopetrin"/>
</dbReference>
<comment type="subcellular location">
    <subcellularLocation>
        <location evidence="1">Cell membrane</location>
        <topology evidence="1">Multi-pass membrane protein</topology>
    </subcellularLocation>
</comment>
<feature type="transmembrane region" description="Helical" evidence="12">
    <location>
        <begin position="488"/>
        <end position="511"/>
    </location>
</feature>
<feature type="non-terminal residue" evidence="13">
    <location>
        <position position="1"/>
    </location>
</feature>
<evidence type="ECO:0000256" key="11">
    <source>
        <dbReference type="SAM" id="MobiDB-lite"/>
    </source>
</evidence>
<keyword evidence="6" id="KW-0375">Hydrogen ion transport</keyword>
<feature type="transmembrane region" description="Helical" evidence="12">
    <location>
        <begin position="351"/>
        <end position="371"/>
    </location>
</feature>
<evidence type="ECO:0000256" key="7">
    <source>
        <dbReference type="ARBA" id="ARBA00022989"/>
    </source>
</evidence>
<keyword evidence="14" id="KW-1185">Reference proteome</keyword>
<evidence type="ECO:0000313" key="14">
    <source>
        <dbReference type="Proteomes" id="UP000502823"/>
    </source>
</evidence>
<evidence type="ECO:0000256" key="9">
    <source>
        <dbReference type="ARBA" id="ARBA00023136"/>
    </source>
</evidence>
<name>A0A6L2PF53_COPFO</name>
<accession>A0A6L2PF53</accession>
<proteinExistence type="inferred from homology"/>
<protein>
    <recommendedName>
        <fullName evidence="15">Otopetrin</fullName>
    </recommendedName>
</protein>
<keyword evidence="8" id="KW-0406">Ion transport</keyword>